<dbReference type="Gene3D" id="3.40.50.300">
    <property type="entry name" value="P-loop containing nucleotide triphosphate hydrolases"/>
    <property type="match status" value="1"/>
</dbReference>
<reference evidence="3 4" key="1">
    <citation type="submission" date="2018-06" db="EMBL/GenBank/DDBJ databases">
        <title>Genomic Encyclopedia of Archaeal and Bacterial Type Strains, Phase II (KMG-II): from individual species to whole genera.</title>
        <authorList>
            <person name="Goeker M."/>
        </authorList>
    </citation>
    <scope>NUCLEOTIDE SEQUENCE [LARGE SCALE GENOMIC DNA]</scope>
    <source>
        <strain evidence="3 4">KACC 16626</strain>
    </source>
</reference>
<name>A0A318U8C1_9BACL</name>
<organism evidence="3 4">
    <name type="scientific">Ureibacillus chungkukjangi</name>
    <dbReference type="NCBI Taxonomy" id="1202712"/>
    <lineage>
        <taxon>Bacteria</taxon>
        <taxon>Bacillati</taxon>
        <taxon>Bacillota</taxon>
        <taxon>Bacilli</taxon>
        <taxon>Bacillales</taxon>
        <taxon>Caryophanaceae</taxon>
        <taxon>Ureibacillus</taxon>
    </lineage>
</organism>
<feature type="domain" description="Nephrocystin 3-like N-terminal" evidence="2">
    <location>
        <begin position="40"/>
        <end position="169"/>
    </location>
</feature>
<dbReference type="OrthoDB" id="7055454at2"/>
<evidence type="ECO:0000256" key="1">
    <source>
        <dbReference type="ARBA" id="ARBA00022737"/>
    </source>
</evidence>
<dbReference type="EMBL" id="QJTJ01000002">
    <property type="protein sequence ID" value="PYF08239.1"/>
    <property type="molecule type" value="Genomic_DNA"/>
</dbReference>
<dbReference type="SUPFAM" id="SSF52540">
    <property type="entry name" value="P-loop containing nucleoside triphosphate hydrolases"/>
    <property type="match status" value="1"/>
</dbReference>
<dbReference type="InterPro" id="IPR056884">
    <property type="entry name" value="NPHP3-like_N"/>
</dbReference>
<keyword evidence="4" id="KW-1185">Reference proteome</keyword>
<gene>
    <name evidence="3" type="ORF">BJ095_1024</name>
</gene>
<keyword evidence="1" id="KW-0677">Repeat</keyword>
<dbReference type="InterPro" id="IPR027417">
    <property type="entry name" value="P-loop_NTPase"/>
</dbReference>
<dbReference type="Pfam" id="PF24883">
    <property type="entry name" value="NPHP3_N"/>
    <property type="match status" value="1"/>
</dbReference>
<evidence type="ECO:0000259" key="2">
    <source>
        <dbReference type="Pfam" id="PF24883"/>
    </source>
</evidence>
<sequence>MKDLQSEVLVLENLTIDEPLTLPREIKNEFKRDSVINSIKSNLNEKNKMVVLLGDKFTGKTTILKQFYQEYNFHTAVYFVQGDRYKDRIDFIFSDICKQLLRMCSLKVRNKIDMQDLDDLNTERILDVFSKIYHDLCSQAKRDKKIFYIIFDGLDKLQEDVANEILNLLPPGDSNGVFLILSINSKSNLEINYDYIPLNVFNFSLAETQYILQENVYDTKLIGDIHKFCNGLPAYINDLSIKISEDPDLVHSEFFTSLPENYSKYIESLWSQLLNKGDNFEIDVLSVLLYAPEKINLNECAHAFNVEPYEILNAIKNNEFIRNKSDEIFIPQIYTDFLKTKLSHRKTYATQFLIKLYENQSLTDSKTVTFLSELYVENNNYSKLRELMSLKTINLNLEQLNETITIRKNLDLLSKMSFYEEDWATYQKSILTGGILLEIKQTPPALESEIKILCTLRKFEEAIKLTYMCSLEDDRAFLLSIICRALAKNGESIPLSITEDINNFVDKTSISSDLSEELIDKLVIISTNIFSADMQLALDMIRKIVEKSSVDISKEKLMDYMLLKLFLKLGDESAENSGIEEITASIDDSELKDIINVATTTNVEDFSIVLEKLDLINDPSAKMFYLINWCINHETHKQLFDAVEYTLEIFTNNVDHSLTLRDLRFLVETLEKRSDYEKINELIIKIEKVKESLNFGLKKEYIKLELAIAKLESSINPELGQNRFLDLLIFIDSINELDIKCLGLIYLIQDVKTIMKEDYEDYYDEVKQKFNSQFNKLLLESADHYAVSQDIFFELAKVEFELAMIFFNKINTEKNRFRIFQQILKARIETTQFSIDLIPLTFRLFSDKGYKDYLIFRLVHLLADNNYLLNGQELLRLKSSIMQIKSLQSKIISYSFLFKLSYEINDISIDIYDRIKQHLADLGLYENKKKIAYYTIQNISKKDSDLANEIYNLIKNEEQQRSLLDDRLDTIHVHLISLLIKMLPEVKKNSEFQFYIKTICSNVARCNSILKQVSLYNELGLKLIEINHNHYLDDFISKYIEIFNISEDNFSILSEILKDSGTLLYLKNENYYFELLEKLDYREIKENCILNTITYLATQKPVGELIDLENLGLIFNLERAKRIVNLIKLLKVDANVSVALKIFVQVLENSIVRREYSIREIEALNFYKDILRYLDEILPDSINIQHEGYIILSKSLFSKFRVLKNSTVTRGLPSPEELYENAKSIINISDRIFVYCYIANYTFKENLQLAESILDNAQEELVKISNYVDKIERSELIADSYLKIGNKNAAQHIINKIFDMIKIQNSNNINSSNNFDNIIELAYQINPEFAQSLSKNLDSPHETIEVKRTLQAMNYFTTPSKIKESSKKISKNALKSFYVKTLKALNAGRGHIQTEHLVMETIGKMGILDLELVFLGLDWYIENSTRSTTMHSKTSALNNQFYLVQEVIDFIFGLDTFVIKNSDSNPTVRKLYSLFNNDFSDNFVPGEGQKAKSYIINWINEYARESLMIYDPYFSYNEMDMFLQIHLKENITVICSHTEIDRVSLKQMYKDAWTNISDQSPPFINFAILTSKDGVTPMHDRYIIGDRIGLQLTTSFNGLNKKDYKISELTEEEVNDIKNNVIFRTLNAPPKIHNNLPISTHRFYLE</sequence>
<comment type="caution">
    <text evidence="3">The sequence shown here is derived from an EMBL/GenBank/DDBJ whole genome shotgun (WGS) entry which is preliminary data.</text>
</comment>
<evidence type="ECO:0000313" key="4">
    <source>
        <dbReference type="Proteomes" id="UP000247416"/>
    </source>
</evidence>
<protein>
    <recommendedName>
        <fullName evidence="2">Nephrocystin 3-like N-terminal domain-containing protein</fullName>
    </recommendedName>
</protein>
<dbReference type="Proteomes" id="UP000247416">
    <property type="component" value="Unassembled WGS sequence"/>
</dbReference>
<proteinExistence type="predicted"/>
<accession>A0A318U8C1</accession>
<evidence type="ECO:0000313" key="3">
    <source>
        <dbReference type="EMBL" id="PYF08239.1"/>
    </source>
</evidence>